<feature type="region of interest" description="Disordered" evidence="1">
    <location>
        <begin position="69"/>
        <end position="93"/>
    </location>
</feature>
<organism evidence="3 4">
    <name type="scientific">Jiangella anatolica</name>
    <dbReference type="NCBI Taxonomy" id="2670374"/>
    <lineage>
        <taxon>Bacteria</taxon>
        <taxon>Bacillati</taxon>
        <taxon>Actinomycetota</taxon>
        <taxon>Actinomycetes</taxon>
        <taxon>Jiangellales</taxon>
        <taxon>Jiangellaceae</taxon>
        <taxon>Jiangella</taxon>
    </lineage>
</organism>
<keyword evidence="2" id="KW-0812">Transmembrane</keyword>
<accession>A0A2W2CST1</accession>
<evidence type="ECO:0000256" key="1">
    <source>
        <dbReference type="SAM" id="MobiDB-lite"/>
    </source>
</evidence>
<sequence length="93" mass="10316">MVVAMLAIVMVATAVLAAVGVYYHLSESAAVRRRLRRWRFLVVARLDDWRAATFHRLRIVRRGLARRLARPAPAPSAAVSRIGGTSEVTHRAA</sequence>
<name>A0A2W2CST1_9ACTN</name>
<protein>
    <submittedName>
        <fullName evidence="3">Uncharacterized protein</fullName>
    </submittedName>
</protein>
<comment type="caution">
    <text evidence="3">The sequence shown here is derived from an EMBL/GenBank/DDBJ whole genome shotgun (WGS) entry which is preliminary data.</text>
</comment>
<keyword evidence="4" id="KW-1185">Reference proteome</keyword>
<keyword evidence="2" id="KW-0472">Membrane</keyword>
<evidence type="ECO:0000313" key="3">
    <source>
        <dbReference type="EMBL" id="PZF83263.1"/>
    </source>
</evidence>
<gene>
    <name evidence="3" type="ORF">C1I92_13395</name>
</gene>
<reference evidence="3 4" key="1">
    <citation type="submission" date="2018-01" db="EMBL/GenBank/DDBJ databases">
        <title>Draft genome sequence of Jiangella sp. GTF31.</title>
        <authorList>
            <person name="Sahin N."/>
            <person name="Ay H."/>
            <person name="Saygin H."/>
        </authorList>
    </citation>
    <scope>NUCLEOTIDE SEQUENCE [LARGE SCALE GENOMIC DNA]</scope>
    <source>
        <strain evidence="3 4">GTF31</strain>
    </source>
</reference>
<proteinExistence type="predicted"/>
<dbReference type="EMBL" id="POTW01000027">
    <property type="protein sequence ID" value="PZF83263.1"/>
    <property type="molecule type" value="Genomic_DNA"/>
</dbReference>
<evidence type="ECO:0000313" key="4">
    <source>
        <dbReference type="Proteomes" id="UP000248764"/>
    </source>
</evidence>
<feature type="transmembrane region" description="Helical" evidence="2">
    <location>
        <begin position="6"/>
        <end position="25"/>
    </location>
</feature>
<keyword evidence="2" id="KW-1133">Transmembrane helix</keyword>
<evidence type="ECO:0000256" key="2">
    <source>
        <dbReference type="SAM" id="Phobius"/>
    </source>
</evidence>
<dbReference type="Proteomes" id="UP000248764">
    <property type="component" value="Unassembled WGS sequence"/>
</dbReference>
<dbReference type="AlphaFoldDB" id="A0A2W2CST1"/>